<protein>
    <submittedName>
        <fullName evidence="1">Uncharacterized protein</fullName>
    </submittedName>
</protein>
<name>A0A4Z1JW24_9HELO</name>
<dbReference type="InterPro" id="IPR054208">
    <property type="entry name" value="DUF6914"/>
</dbReference>
<evidence type="ECO:0000313" key="1">
    <source>
        <dbReference type="EMBL" id="TGO75452.1"/>
    </source>
</evidence>
<gene>
    <name evidence="1" type="ORF">BELL_0212g00100</name>
</gene>
<dbReference type="EMBL" id="PQXM01000211">
    <property type="protein sequence ID" value="TGO75452.1"/>
    <property type="molecule type" value="Genomic_DNA"/>
</dbReference>
<evidence type="ECO:0000313" key="2">
    <source>
        <dbReference type="Proteomes" id="UP000297229"/>
    </source>
</evidence>
<keyword evidence="2" id="KW-1185">Reference proteome</keyword>
<reference evidence="1 2" key="1">
    <citation type="submission" date="2017-12" db="EMBL/GenBank/DDBJ databases">
        <title>Comparative genomics of Botrytis spp.</title>
        <authorList>
            <person name="Valero-Jimenez C.A."/>
            <person name="Tapia P."/>
            <person name="Veloso J."/>
            <person name="Silva-Moreno E."/>
            <person name="Staats M."/>
            <person name="Valdes J.H."/>
            <person name="Van Kan J.A.L."/>
        </authorList>
    </citation>
    <scope>NUCLEOTIDE SEQUENCE [LARGE SCALE GENOMIC DNA]</scope>
    <source>
        <strain evidence="1 2">Be9601</strain>
    </source>
</reference>
<proteinExistence type="predicted"/>
<dbReference type="AlphaFoldDB" id="A0A4Z1JW24"/>
<sequence>MPAGKDRLYVALYARSGKAVMPANKVGTRSYHWAILVGPKKEVEGSEGTRFHAKESLSVSSGKYEWIYDEQSIRLISTQMLLVRIMIAKIEDRGRMLQVLRELPLRSGTEGWNCVGWVREALVELQKDGKALGTAVVDWSTVRDAAMNYCQRKKDEHRFDGVIDWKTTKAATFDLIGGKEVIP</sequence>
<dbReference type="Proteomes" id="UP000297229">
    <property type="component" value="Unassembled WGS sequence"/>
</dbReference>
<dbReference type="Pfam" id="PF21858">
    <property type="entry name" value="DUF6914"/>
    <property type="match status" value="1"/>
</dbReference>
<accession>A0A4Z1JW24</accession>
<comment type="caution">
    <text evidence="1">The sequence shown here is derived from an EMBL/GenBank/DDBJ whole genome shotgun (WGS) entry which is preliminary data.</text>
</comment>
<organism evidence="1 2">
    <name type="scientific">Botrytis elliptica</name>
    <dbReference type="NCBI Taxonomy" id="278938"/>
    <lineage>
        <taxon>Eukaryota</taxon>
        <taxon>Fungi</taxon>
        <taxon>Dikarya</taxon>
        <taxon>Ascomycota</taxon>
        <taxon>Pezizomycotina</taxon>
        <taxon>Leotiomycetes</taxon>
        <taxon>Helotiales</taxon>
        <taxon>Sclerotiniaceae</taxon>
        <taxon>Botrytis</taxon>
    </lineage>
</organism>